<evidence type="ECO:0000256" key="1">
    <source>
        <dbReference type="ARBA" id="ARBA00000920"/>
    </source>
</evidence>
<comment type="caution">
    <text evidence="15">The sequence shown here is derived from an EMBL/GenBank/DDBJ whole genome shotgun (WGS) entry which is preliminary data.</text>
</comment>
<dbReference type="RefSeq" id="WP_126600947.1">
    <property type="nucleotide sequence ID" value="NZ_BIFQ01000002.1"/>
</dbReference>
<sequence length="686" mass="74982">MDVTSSSPRIDTQSPDSSWLSDDELQVLEAICETFFPSLDPPPGSNQAQVAYYRASSGDLHLPLLIAETLGQEDEESRGDVKRLLALLRSPATGLLLVGKGRPFRALPFEQREKYLLAMAHSPLAQLRQGYQLFKRLTGFLFYATPDPQGHNPTWAAIEYQLAAPPAASSTPRRLQPLSIQEDTTLECDAVVIGSGAGGGVVAGELALAGKNVIVLEKGGYQDESDFTLQEAQAMNDLYLKRGLLSSRDLGVAVLAGSTLGGGTIVNWDTSFRTPPDTLAEWEQLSGLSGVFTGPALQESFAAVERRIQINTDNSAHNRQNQLLYEGAHALGYHADSLRRNAVGCEQRCGTCGFGCRYGCKQSTLKTYLQDAYEHGARIIVRCSAQRVLIEQGRATGVEASVYDPETNTTRRLTIRARTVVVAAGSIHSPAILLRSGLSNPHIGQHLHLHPTTTISGRYSEQVYPWQGVMQSAYSDEFGHLNGTYGYKLEVAPTHPGLLGMGSPWHSAREYRENMSYAAYLATIIILARDKGEGRVTLDRHGEPVIDYVTSVFDRRHILHGLRQAARVHMAAGAIEVTSLQSKRTQLTRPQLDQLGERAWQQFDRQLERHGLGVNRLIMYSAHQMGTCRMGKDPAQSVTDAHSQVHGVQGLFVCDGSVFPTASGVNPMLSIMGLAHQAAQYIKTII</sequence>
<dbReference type="Pfam" id="PF00890">
    <property type="entry name" value="FAD_binding_2"/>
    <property type="match status" value="1"/>
</dbReference>
<evidence type="ECO:0000256" key="4">
    <source>
        <dbReference type="ARBA" id="ARBA00010790"/>
    </source>
</evidence>
<keyword evidence="7" id="KW-0812">Transmembrane</keyword>
<keyword evidence="16" id="KW-1185">Reference proteome</keyword>
<comment type="catalytic activity">
    <reaction evidence="1">
        <text>a long-chain primary fatty alcohol + O2 = a long-chain fatty aldehyde + H2O2</text>
        <dbReference type="Rhea" id="RHEA:22756"/>
        <dbReference type="ChEBI" id="CHEBI:15379"/>
        <dbReference type="ChEBI" id="CHEBI:16240"/>
        <dbReference type="ChEBI" id="CHEBI:17176"/>
        <dbReference type="ChEBI" id="CHEBI:77396"/>
        <dbReference type="EC" id="1.1.3.20"/>
    </reaction>
</comment>
<dbReference type="GO" id="GO:0050660">
    <property type="term" value="F:flavin adenine dinucleotide binding"/>
    <property type="evidence" value="ECO:0007669"/>
    <property type="project" value="InterPro"/>
</dbReference>
<keyword evidence="6" id="KW-0285">Flavoprotein</keyword>
<evidence type="ECO:0000256" key="10">
    <source>
        <dbReference type="ARBA" id="ARBA00023002"/>
    </source>
</evidence>
<evidence type="ECO:0000256" key="9">
    <source>
        <dbReference type="ARBA" id="ARBA00022989"/>
    </source>
</evidence>
<evidence type="ECO:0000313" key="16">
    <source>
        <dbReference type="Proteomes" id="UP000287224"/>
    </source>
</evidence>
<keyword evidence="8" id="KW-0274">FAD</keyword>
<evidence type="ECO:0000259" key="14">
    <source>
        <dbReference type="Pfam" id="PF05199"/>
    </source>
</evidence>
<dbReference type="Pfam" id="PF00732">
    <property type="entry name" value="GMC_oxred_N"/>
    <property type="match status" value="1"/>
</dbReference>
<protein>
    <recommendedName>
        <fullName evidence="5">long-chain-alcohol oxidase</fullName>
        <ecNumber evidence="5">1.1.3.20</ecNumber>
    </recommendedName>
</protein>
<organism evidence="15 16">
    <name type="scientific">Dictyobacter aurantiacus</name>
    <dbReference type="NCBI Taxonomy" id="1936993"/>
    <lineage>
        <taxon>Bacteria</taxon>
        <taxon>Bacillati</taxon>
        <taxon>Chloroflexota</taxon>
        <taxon>Ktedonobacteria</taxon>
        <taxon>Ktedonobacterales</taxon>
        <taxon>Dictyobacteraceae</taxon>
        <taxon>Dictyobacter</taxon>
    </lineage>
</organism>
<comment type="function">
    <text evidence="2">Long-chain fatty alcohol oxidase involved in the omega-oxidation pathway of lipid degradation.</text>
</comment>
<evidence type="ECO:0000256" key="5">
    <source>
        <dbReference type="ARBA" id="ARBA00013125"/>
    </source>
</evidence>
<evidence type="ECO:0000259" key="12">
    <source>
        <dbReference type="Pfam" id="PF00732"/>
    </source>
</evidence>
<dbReference type="Gene3D" id="3.50.50.60">
    <property type="entry name" value="FAD/NAD(P)-binding domain"/>
    <property type="match status" value="2"/>
</dbReference>
<dbReference type="PANTHER" id="PTHR46056">
    <property type="entry name" value="LONG-CHAIN-ALCOHOL OXIDASE"/>
    <property type="match status" value="1"/>
</dbReference>
<evidence type="ECO:0000256" key="3">
    <source>
        <dbReference type="ARBA" id="ARBA00004370"/>
    </source>
</evidence>
<dbReference type="Pfam" id="PF05199">
    <property type="entry name" value="GMC_oxred_C"/>
    <property type="match status" value="1"/>
</dbReference>
<dbReference type="AlphaFoldDB" id="A0A401ZNH3"/>
<comment type="subcellular location">
    <subcellularLocation>
        <location evidence="3">Membrane</location>
    </subcellularLocation>
</comment>
<dbReference type="GO" id="GO:0046577">
    <property type="term" value="F:long-chain-alcohol oxidase activity"/>
    <property type="evidence" value="ECO:0007669"/>
    <property type="project" value="UniProtKB-EC"/>
</dbReference>
<dbReference type="InterPro" id="IPR036188">
    <property type="entry name" value="FAD/NAD-bd_sf"/>
</dbReference>
<dbReference type="SUPFAM" id="SSF51905">
    <property type="entry name" value="FAD/NAD(P)-binding domain"/>
    <property type="match status" value="1"/>
</dbReference>
<name>A0A401ZNH3_9CHLR</name>
<feature type="domain" description="Glucose-methanol-choline oxidoreductase N-terminal" evidence="12">
    <location>
        <begin position="235"/>
        <end position="451"/>
    </location>
</feature>
<evidence type="ECO:0000256" key="6">
    <source>
        <dbReference type="ARBA" id="ARBA00022630"/>
    </source>
</evidence>
<proteinExistence type="inferred from homology"/>
<dbReference type="GO" id="GO:0016020">
    <property type="term" value="C:membrane"/>
    <property type="evidence" value="ECO:0007669"/>
    <property type="project" value="UniProtKB-SubCell"/>
</dbReference>
<dbReference type="InterPro" id="IPR003953">
    <property type="entry name" value="FAD-dep_OxRdtase_2_FAD-bd"/>
</dbReference>
<gene>
    <name evidence="15" type="ORF">KDAU_57310</name>
</gene>
<dbReference type="PIRSF" id="PIRSF028937">
    <property type="entry name" value="Lg_Ch_AO"/>
    <property type="match status" value="1"/>
</dbReference>
<dbReference type="InterPro" id="IPR000172">
    <property type="entry name" value="GMC_OxRdtase_N"/>
</dbReference>
<feature type="domain" description="Glucose-methanol-choline oxidoreductase C-terminal" evidence="14">
    <location>
        <begin position="532"/>
        <end position="675"/>
    </location>
</feature>
<keyword evidence="11" id="KW-0472">Membrane</keyword>
<dbReference type="EC" id="1.1.3.20" evidence="5"/>
<dbReference type="OrthoDB" id="9787779at2"/>
<dbReference type="Proteomes" id="UP000287224">
    <property type="component" value="Unassembled WGS sequence"/>
</dbReference>
<keyword evidence="10" id="KW-0560">Oxidoreductase</keyword>
<dbReference type="InterPro" id="IPR012400">
    <property type="entry name" value="Long_Oxdase"/>
</dbReference>
<evidence type="ECO:0000259" key="13">
    <source>
        <dbReference type="Pfam" id="PF00890"/>
    </source>
</evidence>
<reference evidence="16" key="1">
    <citation type="submission" date="2018-12" db="EMBL/GenBank/DDBJ databases">
        <title>Tengunoibacter tsumagoiensis gen. nov., sp. nov., Dictyobacter kobayashii sp. nov., D. alpinus sp. nov., and D. joshuensis sp. nov. and description of Dictyobacteraceae fam. nov. within the order Ktedonobacterales isolated from Tengu-no-mugimeshi.</title>
        <authorList>
            <person name="Wang C.M."/>
            <person name="Zheng Y."/>
            <person name="Sakai Y."/>
            <person name="Toyoda A."/>
            <person name="Minakuchi Y."/>
            <person name="Abe K."/>
            <person name="Yokota A."/>
            <person name="Yabe S."/>
        </authorList>
    </citation>
    <scope>NUCLEOTIDE SEQUENCE [LARGE SCALE GENOMIC DNA]</scope>
    <source>
        <strain evidence="16">S-27</strain>
    </source>
</reference>
<evidence type="ECO:0000256" key="11">
    <source>
        <dbReference type="ARBA" id="ARBA00023136"/>
    </source>
</evidence>
<keyword evidence="9" id="KW-1133">Transmembrane helix</keyword>
<evidence type="ECO:0000256" key="2">
    <source>
        <dbReference type="ARBA" id="ARBA00003842"/>
    </source>
</evidence>
<accession>A0A401ZNH3</accession>
<dbReference type="InterPro" id="IPR007867">
    <property type="entry name" value="GMC_OxRtase_C"/>
</dbReference>
<comment type="similarity">
    <text evidence="4">Belongs to the GMC oxidoreductase family.</text>
</comment>
<evidence type="ECO:0000256" key="8">
    <source>
        <dbReference type="ARBA" id="ARBA00022827"/>
    </source>
</evidence>
<evidence type="ECO:0000256" key="7">
    <source>
        <dbReference type="ARBA" id="ARBA00022692"/>
    </source>
</evidence>
<feature type="domain" description="FAD-dependent oxidoreductase 2 FAD-binding" evidence="13">
    <location>
        <begin position="189"/>
        <end position="222"/>
    </location>
</feature>
<evidence type="ECO:0000313" key="15">
    <source>
        <dbReference type="EMBL" id="GCE08402.1"/>
    </source>
</evidence>
<dbReference type="PANTHER" id="PTHR46056:SF12">
    <property type="entry name" value="LONG-CHAIN-ALCOHOL OXIDASE"/>
    <property type="match status" value="1"/>
</dbReference>
<dbReference type="EMBL" id="BIFQ01000002">
    <property type="protein sequence ID" value="GCE08402.1"/>
    <property type="molecule type" value="Genomic_DNA"/>
</dbReference>